<sequence>MIPSFSDPLNTFSTGVTFLKSILFKESVVSKNIYSKLYLFTRFFSKNKCEKVVFIPIEYKCLLAHKDDIIILPDDSLRSIQSIAKVRFANRSYLKFTYQVYRYIITYILISSLRRCVLYTVSKDDETSLKRKFPKNNIKYLPHPIQARYNLGRISDFTLNVKTIGFINLQNHYSVDATNFLSYSDLTELKNKTIIFHGSASKNWFQKAKELYVGVDFIEKRYIEDFDTFFDSLDLVIMPLDAGAGVKNILLNSVYKNKLVFGTKEAFSGIPEHLAKPFIINSIGDINEKLKKMLSLEKDFFRLREYILEHHTIENFKSALCE</sequence>
<reference evidence="1" key="2">
    <citation type="journal article" date="1997" name="Mol. Microbiol.">
        <title>Molecular and chemical characterization of the lipopolysaccharide O-antigen and its role in the virulence of Yersinia enterocolitica serotype O:8.</title>
        <authorList>
            <person name="Zhang L."/>
            <person name="Radziejewska-Lebrecht J."/>
            <person name="Krajewska-Pietrasik D."/>
            <person name="Toivanen P."/>
            <person name="Skurnik M."/>
        </authorList>
    </citation>
    <scope>NUCLEOTIDE SEQUENCE</scope>
    <source>
        <strain evidence="1">8081-c</strain>
    </source>
</reference>
<organism evidence="1">
    <name type="scientific">Yersinia enterocolitica</name>
    <name type="common">type O:8</name>
    <dbReference type="NCBI Taxonomy" id="34054"/>
    <lineage>
        <taxon>Bacteria</taxon>
        <taxon>Pseudomonadati</taxon>
        <taxon>Pseudomonadota</taxon>
        <taxon>Gammaproteobacteria</taxon>
        <taxon>Enterobacterales</taxon>
        <taxon>Yersiniaceae</taxon>
        <taxon>Yersinia</taxon>
    </lineage>
</organism>
<name>Q56868_YEREN</name>
<protein>
    <submittedName>
        <fullName evidence="1">WbcF</fullName>
    </submittedName>
</protein>
<gene>
    <name evidence="1" type="primary">wbcF</name>
</gene>
<reference evidence="1" key="1">
    <citation type="journal article" date="1996" name="Trends Microbiol.">
        <title>Bacterial polysaccharide synthesis and gene nomenclature.</title>
        <authorList>
            <person name="Reeves P.R."/>
            <person name="Hobbs M."/>
            <person name="Valvano M.A."/>
            <person name="Skurnik M."/>
            <person name="Whitfield C."/>
            <person name="Coplin D."/>
            <person name="Kido N."/>
            <person name="Klena J."/>
            <person name="Maskell D."/>
            <person name="Raetz C.R."/>
            <person name="Rick P.D."/>
        </authorList>
    </citation>
    <scope>NUCLEOTIDE SEQUENCE</scope>
    <source>
        <strain evidence="1">8081-c</strain>
    </source>
</reference>
<dbReference type="EMBL" id="U46859">
    <property type="protein sequence ID" value="AAC60769.1"/>
    <property type="molecule type" value="Genomic_DNA"/>
</dbReference>
<reference evidence="1" key="3">
    <citation type="journal article" date="2000" name="Mol. Microbiol.">
        <title>Temperature-regulated efflux pump/potassium antiporter system mediates resistance to cationic antimicrobial peptides in Yersinia.</title>
        <authorList>
            <person name="Bengoechea J.A."/>
            <person name="Skurnik M."/>
        </authorList>
    </citation>
    <scope>NUCLEOTIDE SEQUENCE</scope>
    <source>
        <strain evidence="1">8081-c</strain>
    </source>
</reference>
<evidence type="ECO:0000313" key="1">
    <source>
        <dbReference type="EMBL" id="AAC60769.1"/>
    </source>
</evidence>
<dbReference type="AlphaFoldDB" id="Q56868"/>
<proteinExistence type="predicted"/>
<accession>Q56868</accession>